<dbReference type="Proteomes" id="UP000886998">
    <property type="component" value="Unassembled WGS sequence"/>
</dbReference>
<dbReference type="AlphaFoldDB" id="A0A8X7CK93"/>
<accession>A0A8X7CK93</accession>
<reference evidence="1" key="1">
    <citation type="submission" date="2020-08" db="EMBL/GenBank/DDBJ databases">
        <title>Multicomponent nature underlies the extraordinary mechanical properties of spider dragline silk.</title>
        <authorList>
            <person name="Kono N."/>
            <person name="Nakamura H."/>
            <person name="Mori M."/>
            <person name="Yoshida Y."/>
            <person name="Ohtoshi R."/>
            <person name="Malay A.D."/>
            <person name="Moran D.A.P."/>
            <person name="Tomita M."/>
            <person name="Numata K."/>
            <person name="Arakawa K."/>
        </authorList>
    </citation>
    <scope>NUCLEOTIDE SEQUENCE</scope>
</reference>
<organism evidence="1 2">
    <name type="scientific">Trichonephila inaurata madagascariensis</name>
    <dbReference type="NCBI Taxonomy" id="2747483"/>
    <lineage>
        <taxon>Eukaryota</taxon>
        <taxon>Metazoa</taxon>
        <taxon>Ecdysozoa</taxon>
        <taxon>Arthropoda</taxon>
        <taxon>Chelicerata</taxon>
        <taxon>Arachnida</taxon>
        <taxon>Araneae</taxon>
        <taxon>Araneomorphae</taxon>
        <taxon>Entelegynae</taxon>
        <taxon>Araneoidea</taxon>
        <taxon>Nephilidae</taxon>
        <taxon>Trichonephila</taxon>
        <taxon>Trichonephila inaurata</taxon>
    </lineage>
</organism>
<dbReference type="InterPro" id="IPR023330">
    <property type="entry name" value="Rhabdovirus_ncapsid_N"/>
</dbReference>
<name>A0A8X7CK93_9ARAC</name>
<dbReference type="InterPro" id="IPR035961">
    <property type="entry name" value="Rhabdovirus_nucleoprotein-like"/>
</dbReference>
<dbReference type="Gene3D" id="1.10.3570.10">
    <property type="entry name" value="Rhabdovirus nucleocapsid protein like domain"/>
    <property type="match status" value="1"/>
</dbReference>
<comment type="caution">
    <text evidence="1">The sequence shown here is derived from an EMBL/GenBank/DDBJ whole genome shotgun (WGS) entry which is preliminary data.</text>
</comment>
<protein>
    <submittedName>
        <fullName evidence="1">Uncharacterized protein</fullName>
    </submittedName>
</protein>
<sequence length="99" mass="11552">MVPIIKENTNMLTSTPLTEDWISYEIEIGKEEKTVTPINCITLTEEIPKTAPSTPPPFLRLLLLYRTIAREKNEPYYNTIVDKLHSYFVTLFLEHELKI</sequence>
<proteinExistence type="predicted"/>
<dbReference type="EMBL" id="BMAV01017234">
    <property type="protein sequence ID" value="GFY68750.1"/>
    <property type="molecule type" value="Genomic_DNA"/>
</dbReference>
<evidence type="ECO:0000313" key="2">
    <source>
        <dbReference type="Proteomes" id="UP000886998"/>
    </source>
</evidence>
<dbReference type="SUPFAM" id="SSF140809">
    <property type="entry name" value="Rhabdovirus nucleoprotein-like"/>
    <property type="match status" value="1"/>
</dbReference>
<keyword evidence="2" id="KW-1185">Reference proteome</keyword>
<evidence type="ECO:0000313" key="1">
    <source>
        <dbReference type="EMBL" id="GFY68750.1"/>
    </source>
</evidence>
<gene>
    <name evidence="1" type="ORF">TNIN_298191</name>
</gene>